<dbReference type="Pfam" id="PF13306">
    <property type="entry name" value="LRR_5"/>
    <property type="match status" value="1"/>
</dbReference>
<keyword evidence="2" id="KW-0732">Signal</keyword>
<evidence type="ECO:0000256" key="1">
    <source>
        <dbReference type="ARBA" id="ARBA00022614"/>
    </source>
</evidence>
<evidence type="ECO:0008006" key="6">
    <source>
        <dbReference type="Google" id="ProtNLM"/>
    </source>
</evidence>
<dbReference type="PANTHER" id="PTHR24373:SF387">
    <property type="entry name" value="LEUCINE-RICH REPEATS AND IMMUNOGLOBULIN-LIKE DOMAINS PROTEIN SMA-10"/>
    <property type="match status" value="1"/>
</dbReference>
<protein>
    <recommendedName>
        <fullName evidence="6">Chaoptin</fullName>
    </recommendedName>
</protein>
<keyword evidence="1" id="KW-0433">Leucine-rich repeat</keyword>
<proteinExistence type="predicted"/>
<dbReference type="Pfam" id="PF13855">
    <property type="entry name" value="LRR_8"/>
    <property type="match status" value="6"/>
</dbReference>
<evidence type="ECO:0000313" key="4">
    <source>
        <dbReference type="EMBL" id="CAH0395861.1"/>
    </source>
</evidence>
<dbReference type="AlphaFoldDB" id="A0A9P0AP80"/>
<gene>
    <name evidence="4" type="ORF">BEMITA_LOCUS13996</name>
</gene>
<dbReference type="SUPFAM" id="SSF52058">
    <property type="entry name" value="L domain-like"/>
    <property type="match status" value="4"/>
</dbReference>
<organism evidence="4 5">
    <name type="scientific">Bemisia tabaci</name>
    <name type="common">Sweetpotato whitefly</name>
    <name type="synonym">Aleurodes tabaci</name>
    <dbReference type="NCBI Taxonomy" id="7038"/>
    <lineage>
        <taxon>Eukaryota</taxon>
        <taxon>Metazoa</taxon>
        <taxon>Ecdysozoa</taxon>
        <taxon>Arthropoda</taxon>
        <taxon>Hexapoda</taxon>
        <taxon>Insecta</taxon>
        <taxon>Pterygota</taxon>
        <taxon>Neoptera</taxon>
        <taxon>Paraneoptera</taxon>
        <taxon>Hemiptera</taxon>
        <taxon>Sternorrhyncha</taxon>
        <taxon>Aleyrodoidea</taxon>
        <taxon>Aleyrodidae</taxon>
        <taxon>Aleyrodinae</taxon>
        <taxon>Bemisia</taxon>
    </lineage>
</organism>
<dbReference type="SMART" id="SM00364">
    <property type="entry name" value="LRR_BAC"/>
    <property type="match status" value="7"/>
</dbReference>
<dbReference type="EMBL" id="OU963870">
    <property type="protein sequence ID" value="CAH0395861.1"/>
    <property type="molecule type" value="Genomic_DNA"/>
</dbReference>
<evidence type="ECO:0000313" key="5">
    <source>
        <dbReference type="Proteomes" id="UP001152759"/>
    </source>
</evidence>
<dbReference type="Gene3D" id="3.80.10.10">
    <property type="entry name" value="Ribonuclease Inhibitor"/>
    <property type="match status" value="7"/>
</dbReference>
<dbReference type="Proteomes" id="UP001152759">
    <property type="component" value="Chromosome 9"/>
</dbReference>
<dbReference type="SMART" id="SM00369">
    <property type="entry name" value="LRR_TYP"/>
    <property type="match status" value="21"/>
</dbReference>
<dbReference type="InterPro" id="IPR003591">
    <property type="entry name" value="Leu-rich_rpt_typical-subtyp"/>
</dbReference>
<dbReference type="PRINTS" id="PR00019">
    <property type="entry name" value="LEURICHRPT"/>
</dbReference>
<keyword evidence="3" id="KW-0677">Repeat</keyword>
<sequence length="1113" mass="126792">MESWRGLEHSLRMLSLRDNVISNLPRGVFSSLQALEYLDLSGNSIAELDGELFMQGPPLLMQLFLADNQIKYVPYPQVATLRSLRTLDLSYNLISNLHSAVTEPGFHHKLSLDILRLDYNDIQFLPPGSFQHLDIVNKTYLNGNPLSLVQTDAFRDARIRELYLVDCGLQEISPSAFSGLEPSLQVLDLSKNNLTQLPATLLLEFDFLKTLNVRDNVLFDLQGSDESSAHQFQYSIHKLDLSGKSNQPVALQDLRRMRNLRSLIVSRLRQNHIGAEDFQEFSIDLEELKILHSNLKSIKSHAFKNVRGLKKLDLSYNTISSMDSEAFSDIGQSLTSLRLSHAFSGLRNIPGEAFKPLTNVAHLDLSYNNFQIIHETAFHYLRRVKILELQDNHIEQIHKGTFQGDIHGFLEELYLSFNLIKQINTHTFVDISSLAHLSLDDNQISRIERRAFINLDNLRFLNLKGNKIHWISDEAFQNLPELELLDLAYNQLKSFDFACLDQVGTLSSFRLNISYNEIRQLKANNSLTQRELMFHSNVKILDLSHNNVSSIAHGYFRPIESSITHLYLSHNSLLNATRDNFGNMPHLQWLDLSANLISEIDFDSFKNTRKLQILYLGYNQLTDIPSELFRSLSNLRVVDFRSNKLRSLPDSLFIETGLEYVSVAYNQLGRFPISSFSAAAASTLCHLDLSHNAIQSIHAPELLSRFRSLRELDLSFNRLVRFEDATFSSLSRLSSLELSSNPELTFEQKGRVFIGLETSLIYLGFQNLSMSYLPELPFTGLLYLQLSYNRLSNFPVELAMNLTSLRTLDLSHNVFSEIPLIVHSLPSLRTIVLSHNHIASFTNTTLLGGHNRLRELDITHLPVTQFEMGSLSKLSALKTLHISPYKSIRDFNLPKILEQNTALRNLHVEVTHRTNLEAEMRGEFPPKLRNITLSGQFLQSLDSHILQGIRFPRLLFMMRNTSVGVLPRSMFEHTGTAQNISLDIRNNSIHTLGNPSTADFLGVPRKTFLTQLLVAGNPWTCNCELGWIEVWQRKKRQFLCRSPDDAVRTTTIAVECLEAEDDLRKAECFNMKNESLIEVLKSDIECGWGAASLPQTTTFLLLLSLLITKFLIL</sequence>
<keyword evidence="5" id="KW-1185">Reference proteome</keyword>
<dbReference type="InterPro" id="IPR032675">
    <property type="entry name" value="LRR_dom_sf"/>
</dbReference>
<accession>A0A9P0AP80</accession>
<reference evidence="4" key="1">
    <citation type="submission" date="2021-12" db="EMBL/GenBank/DDBJ databases">
        <authorList>
            <person name="King R."/>
        </authorList>
    </citation>
    <scope>NUCLEOTIDE SEQUENCE</scope>
</reference>
<dbReference type="InterPro" id="IPR050328">
    <property type="entry name" value="Dev_Immune_Receptor"/>
</dbReference>
<dbReference type="PANTHER" id="PTHR24373">
    <property type="entry name" value="SLIT RELATED LEUCINE-RICH REPEAT NEURONAL PROTEIN"/>
    <property type="match status" value="1"/>
</dbReference>
<evidence type="ECO:0000256" key="3">
    <source>
        <dbReference type="ARBA" id="ARBA00022737"/>
    </source>
</evidence>
<dbReference type="InterPro" id="IPR026906">
    <property type="entry name" value="LRR_5"/>
</dbReference>
<name>A0A9P0AP80_BEMTA</name>
<dbReference type="PROSITE" id="PS51450">
    <property type="entry name" value="LRR"/>
    <property type="match status" value="12"/>
</dbReference>
<evidence type="ECO:0000256" key="2">
    <source>
        <dbReference type="ARBA" id="ARBA00022729"/>
    </source>
</evidence>
<dbReference type="SMART" id="SM00365">
    <property type="entry name" value="LRR_SD22"/>
    <property type="match status" value="10"/>
</dbReference>
<dbReference type="InterPro" id="IPR001611">
    <property type="entry name" value="Leu-rich_rpt"/>
</dbReference>